<evidence type="ECO:0000259" key="8">
    <source>
        <dbReference type="PROSITE" id="PS50059"/>
    </source>
</evidence>
<dbReference type="EC" id="5.2.1.8" evidence="6"/>
<evidence type="ECO:0000256" key="3">
    <source>
        <dbReference type="ARBA" id="ARBA00023110"/>
    </source>
</evidence>
<dbReference type="Pfam" id="PF00254">
    <property type="entry name" value="FKBP_C"/>
    <property type="match status" value="1"/>
</dbReference>
<dbReference type="RefSeq" id="WP_338226247.1">
    <property type="nucleotide sequence ID" value="NZ_BTPD01000019.1"/>
</dbReference>
<evidence type="ECO:0000313" key="10">
    <source>
        <dbReference type="Proteomes" id="UP001338309"/>
    </source>
</evidence>
<dbReference type="PANTHER" id="PTHR43811">
    <property type="entry name" value="FKBP-TYPE PEPTIDYL-PROLYL CIS-TRANS ISOMERASE FKPA"/>
    <property type="match status" value="1"/>
</dbReference>
<reference evidence="9 10" key="1">
    <citation type="submission" date="2023-08" db="EMBL/GenBank/DDBJ databases">
        <title>Draft genome sequence of Algoriphagus confluentis.</title>
        <authorList>
            <person name="Takatani N."/>
            <person name="Hosokawa M."/>
            <person name="Sawabe T."/>
        </authorList>
    </citation>
    <scope>NUCLEOTIDE SEQUENCE [LARGE SCALE GENOMIC DNA]</scope>
    <source>
        <strain evidence="9 10">NBRC 111222</strain>
    </source>
</reference>
<feature type="signal peptide" evidence="7">
    <location>
        <begin position="1"/>
        <end position="20"/>
    </location>
</feature>
<dbReference type="EMBL" id="BTPD01000019">
    <property type="protein sequence ID" value="GMQ31481.1"/>
    <property type="molecule type" value="Genomic_DNA"/>
</dbReference>
<keyword evidence="10" id="KW-1185">Reference proteome</keyword>
<name>A0ABQ6PU56_9BACT</name>
<evidence type="ECO:0000313" key="9">
    <source>
        <dbReference type="EMBL" id="GMQ31481.1"/>
    </source>
</evidence>
<gene>
    <name evidence="9" type="ORF">Aconfl_41250</name>
</gene>
<protein>
    <recommendedName>
        <fullName evidence="6">Peptidyl-prolyl cis-trans isomerase</fullName>
        <ecNumber evidence="6">5.2.1.8</ecNumber>
    </recommendedName>
</protein>
<evidence type="ECO:0000256" key="6">
    <source>
        <dbReference type="RuleBase" id="RU003915"/>
    </source>
</evidence>
<dbReference type="Proteomes" id="UP001338309">
    <property type="component" value="Unassembled WGS sequence"/>
</dbReference>
<keyword evidence="4 5" id="KW-0413">Isomerase</keyword>
<dbReference type="InterPro" id="IPR001179">
    <property type="entry name" value="PPIase_FKBP_dom"/>
</dbReference>
<sequence>MNPRLKALFTVLIGSFAALSCVDPDQTQEVLLERDKEAIEKYLLENPLPSAKEYTDQFSGFYLFWEVSVDPTYNETILVADTVRFNYTGKLLSNSVFGTSIEQVARDNNIYRESDTYEPIQIVMNDPRFGAIPGVEFALALMRPGEKATVIFPSRLGYGSESRPGIPPNSPLVFDLELVQVKEGLNHLNP</sequence>
<dbReference type="InterPro" id="IPR046357">
    <property type="entry name" value="PPIase_dom_sf"/>
</dbReference>
<dbReference type="PROSITE" id="PS51257">
    <property type="entry name" value="PROKAR_LIPOPROTEIN"/>
    <property type="match status" value="1"/>
</dbReference>
<dbReference type="PANTHER" id="PTHR43811:SF19">
    <property type="entry name" value="39 KDA FK506-BINDING NUCLEAR PROTEIN"/>
    <property type="match status" value="1"/>
</dbReference>
<proteinExistence type="inferred from homology"/>
<feature type="domain" description="PPIase FKBP-type" evidence="8">
    <location>
        <begin position="80"/>
        <end position="182"/>
    </location>
</feature>
<comment type="caution">
    <text evidence="9">The sequence shown here is derived from an EMBL/GenBank/DDBJ whole genome shotgun (WGS) entry which is preliminary data.</text>
</comment>
<accession>A0ABQ6PU56</accession>
<evidence type="ECO:0000256" key="5">
    <source>
        <dbReference type="PROSITE-ProRule" id="PRU00277"/>
    </source>
</evidence>
<feature type="chain" id="PRO_5045512972" description="Peptidyl-prolyl cis-trans isomerase" evidence="7">
    <location>
        <begin position="21"/>
        <end position="190"/>
    </location>
</feature>
<dbReference type="Gene3D" id="3.10.50.40">
    <property type="match status" value="1"/>
</dbReference>
<organism evidence="9 10">
    <name type="scientific">Algoriphagus confluentis</name>
    <dbReference type="NCBI Taxonomy" id="1697556"/>
    <lineage>
        <taxon>Bacteria</taxon>
        <taxon>Pseudomonadati</taxon>
        <taxon>Bacteroidota</taxon>
        <taxon>Cytophagia</taxon>
        <taxon>Cytophagales</taxon>
        <taxon>Cyclobacteriaceae</taxon>
        <taxon>Algoriphagus</taxon>
    </lineage>
</organism>
<evidence type="ECO:0000256" key="1">
    <source>
        <dbReference type="ARBA" id="ARBA00000971"/>
    </source>
</evidence>
<dbReference type="PROSITE" id="PS50059">
    <property type="entry name" value="FKBP_PPIASE"/>
    <property type="match status" value="1"/>
</dbReference>
<evidence type="ECO:0000256" key="7">
    <source>
        <dbReference type="SAM" id="SignalP"/>
    </source>
</evidence>
<dbReference type="SUPFAM" id="SSF54534">
    <property type="entry name" value="FKBP-like"/>
    <property type="match status" value="1"/>
</dbReference>
<keyword evidence="3 5" id="KW-0697">Rotamase</keyword>
<comment type="similarity">
    <text evidence="2 6">Belongs to the FKBP-type PPIase family.</text>
</comment>
<comment type="catalytic activity">
    <reaction evidence="1 5 6">
        <text>[protein]-peptidylproline (omega=180) = [protein]-peptidylproline (omega=0)</text>
        <dbReference type="Rhea" id="RHEA:16237"/>
        <dbReference type="Rhea" id="RHEA-COMP:10747"/>
        <dbReference type="Rhea" id="RHEA-COMP:10748"/>
        <dbReference type="ChEBI" id="CHEBI:83833"/>
        <dbReference type="ChEBI" id="CHEBI:83834"/>
        <dbReference type="EC" id="5.2.1.8"/>
    </reaction>
</comment>
<evidence type="ECO:0000256" key="4">
    <source>
        <dbReference type="ARBA" id="ARBA00023235"/>
    </source>
</evidence>
<keyword evidence="7" id="KW-0732">Signal</keyword>
<evidence type="ECO:0000256" key="2">
    <source>
        <dbReference type="ARBA" id="ARBA00006577"/>
    </source>
</evidence>